<evidence type="ECO:0000256" key="1">
    <source>
        <dbReference type="ARBA" id="ARBA00010048"/>
    </source>
</evidence>
<dbReference type="InterPro" id="IPR011599">
    <property type="entry name" value="PFD_alpha_archaea"/>
</dbReference>
<dbReference type="InterPro" id="IPR004127">
    <property type="entry name" value="Prefoldin_subunit_alpha"/>
</dbReference>
<evidence type="ECO:0000256" key="2">
    <source>
        <dbReference type="ARBA" id="ARBA00023186"/>
    </source>
</evidence>
<dbReference type="Pfam" id="PF02996">
    <property type="entry name" value="Prefoldin"/>
    <property type="match status" value="1"/>
</dbReference>
<dbReference type="PANTHER" id="PTHR12674">
    <property type="entry name" value="PREFOLDIN SUBUNIT 5"/>
    <property type="match status" value="1"/>
</dbReference>
<dbReference type="SUPFAM" id="SSF46579">
    <property type="entry name" value="Prefoldin"/>
    <property type="match status" value="1"/>
</dbReference>
<proteinExistence type="inferred from homology"/>
<evidence type="ECO:0008006" key="6">
    <source>
        <dbReference type="Google" id="ProtNLM"/>
    </source>
</evidence>
<keyword evidence="2" id="KW-0143">Chaperone</keyword>
<dbReference type="GO" id="GO:0051082">
    <property type="term" value="F:unfolded protein binding"/>
    <property type="evidence" value="ECO:0007669"/>
    <property type="project" value="InterPro"/>
</dbReference>
<dbReference type="InterPro" id="IPR009053">
    <property type="entry name" value="Prefoldin"/>
</dbReference>
<dbReference type="GO" id="GO:1990115">
    <property type="term" value="P:RNA polymerase III assembly"/>
    <property type="evidence" value="ECO:0007669"/>
    <property type="project" value="TreeGrafter"/>
</dbReference>
<dbReference type="GO" id="GO:0016272">
    <property type="term" value="C:prefoldin complex"/>
    <property type="evidence" value="ECO:0007669"/>
    <property type="project" value="InterPro"/>
</dbReference>
<evidence type="ECO:0000313" key="5">
    <source>
        <dbReference type="Proteomes" id="UP000639338"/>
    </source>
</evidence>
<keyword evidence="5" id="KW-1185">Reference proteome</keyword>
<dbReference type="NCBIfam" id="TIGR00293">
    <property type="entry name" value="prefoldin subunit alpha"/>
    <property type="match status" value="1"/>
</dbReference>
<gene>
    <name evidence="4" type="ORF">HCN44_009941</name>
</gene>
<dbReference type="FunFam" id="1.10.287.370:FF:000004">
    <property type="entry name" value="Probable prefoldin subunit 5"/>
    <property type="match status" value="1"/>
</dbReference>
<dbReference type="CDD" id="cd23157">
    <property type="entry name" value="Prefoldin_5"/>
    <property type="match status" value="1"/>
</dbReference>
<dbReference type="AlphaFoldDB" id="A0A834XLQ8"/>
<evidence type="ECO:0000256" key="3">
    <source>
        <dbReference type="SAM" id="Coils"/>
    </source>
</evidence>
<name>A0A834XLQ8_APHGI</name>
<dbReference type="GO" id="GO:0005737">
    <property type="term" value="C:cytoplasm"/>
    <property type="evidence" value="ECO:0007669"/>
    <property type="project" value="TreeGrafter"/>
</dbReference>
<dbReference type="PANTHER" id="PTHR12674:SF2">
    <property type="entry name" value="PREFOLDIN SUBUNIT 5"/>
    <property type="match status" value="1"/>
</dbReference>
<dbReference type="EMBL" id="JACMRX010000006">
    <property type="protein sequence ID" value="KAF7988296.1"/>
    <property type="molecule type" value="Genomic_DNA"/>
</dbReference>
<organism evidence="4 5">
    <name type="scientific">Aphidius gifuensis</name>
    <name type="common">Parasitoid wasp</name>
    <dbReference type="NCBI Taxonomy" id="684658"/>
    <lineage>
        <taxon>Eukaryota</taxon>
        <taxon>Metazoa</taxon>
        <taxon>Ecdysozoa</taxon>
        <taxon>Arthropoda</taxon>
        <taxon>Hexapoda</taxon>
        <taxon>Insecta</taxon>
        <taxon>Pterygota</taxon>
        <taxon>Neoptera</taxon>
        <taxon>Endopterygota</taxon>
        <taxon>Hymenoptera</taxon>
        <taxon>Apocrita</taxon>
        <taxon>Ichneumonoidea</taxon>
        <taxon>Braconidae</taxon>
        <taxon>Aphidiinae</taxon>
        <taxon>Aphidius</taxon>
    </lineage>
</organism>
<dbReference type="GO" id="GO:1990113">
    <property type="term" value="P:RNA polymerase I assembly"/>
    <property type="evidence" value="ECO:0007669"/>
    <property type="project" value="TreeGrafter"/>
</dbReference>
<dbReference type="Proteomes" id="UP000639338">
    <property type="component" value="Unassembled WGS sequence"/>
</dbReference>
<evidence type="ECO:0000313" key="4">
    <source>
        <dbReference type="EMBL" id="KAF7988296.1"/>
    </source>
</evidence>
<dbReference type="Gene3D" id="1.10.287.370">
    <property type="match status" value="1"/>
</dbReference>
<dbReference type="OrthoDB" id="10267474at2759"/>
<comment type="similarity">
    <text evidence="1">Belongs to the prefoldin subunit alpha family.</text>
</comment>
<accession>A0A834XLQ8</accession>
<feature type="coiled-coil region" evidence="3">
    <location>
        <begin position="22"/>
        <end position="49"/>
    </location>
</feature>
<sequence length="160" mass="18012">MSTISTNEAPHLQQIDLTKLSLQQLTMLKQQLDKELQAFQESLQTLKMAQSKFQESGHCLDKVNPANKGKEILVPLTESMYVPGRLASNNTVVVDIGTGYYVEKDVEEAKDYFKRRVAFVTEQMEKIQLIGQEKSKIHEATIEVIGMKIQGQMQKEGAPA</sequence>
<reference evidence="4 5" key="1">
    <citation type="submission" date="2020-08" db="EMBL/GenBank/DDBJ databases">
        <title>Aphidius gifuensis genome sequencing and assembly.</title>
        <authorList>
            <person name="Du Z."/>
        </authorList>
    </citation>
    <scope>NUCLEOTIDE SEQUENCE [LARGE SCALE GENOMIC DNA]</scope>
    <source>
        <strain evidence="4">YNYX2018</strain>
        <tissue evidence="4">Adults</tissue>
    </source>
</reference>
<protein>
    <recommendedName>
        <fullName evidence="6">Prefoldin subunit 5</fullName>
    </recommendedName>
</protein>
<comment type="caution">
    <text evidence="4">The sequence shown here is derived from an EMBL/GenBank/DDBJ whole genome shotgun (WGS) entry which is preliminary data.</text>
</comment>
<keyword evidence="3" id="KW-0175">Coiled coil</keyword>
<dbReference type="GO" id="GO:1990114">
    <property type="term" value="P:RNA polymerase II core complex assembly"/>
    <property type="evidence" value="ECO:0007669"/>
    <property type="project" value="TreeGrafter"/>
</dbReference>
<dbReference type="GO" id="GO:0006457">
    <property type="term" value="P:protein folding"/>
    <property type="evidence" value="ECO:0007669"/>
    <property type="project" value="InterPro"/>
</dbReference>